<proteinExistence type="predicted"/>
<organism evidence="1 2">
    <name type="scientific">Dickeya dadantii (strain 3937)</name>
    <name type="common">Erwinia chrysanthemi (strain 3937)</name>
    <dbReference type="NCBI Taxonomy" id="198628"/>
    <lineage>
        <taxon>Bacteria</taxon>
        <taxon>Pseudomonadati</taxon>
        <taxon>Pseudomonadota</taxon>
        <taxon>Gammaproteobacteria</taxon>
        <taxon>Enterobacterales</taxon>
        <taxon>Pectobacteriaceae</taxon>
        <taxon>Dickeya</taxon>
    </lineage>
</organism>
<dbReference type="KEGG" id="ddd:Dda3937_03041"/>
<name>E0SLE1_DICD3</name>
<keyword evidence="2" id="KW-1185">Reference proteome</keyword>
<reference evidence="1 2" key="1">
    <citation type="journal article" date="2011" name="J. Bacteriol.">
        <title>Genome sequence of the plant-pathogenic bacterium Dickeya dadantii 3937.</title>
        <authorList>
            <person name="Glasner J.D."/>
            <person name="Yang C.H."/>
            <person name="Reverchon S."/>
            <person name="Hugouvieux-Cotte-Pattat N."/>
            <person name="Condemine G."/>
            <person name="Bohin J.P."/>
            <person name="Van Gijsegem F."/>
            <person name="Yang S."/>
            <person name="Franza T."/>
            <person name="Expert D."/>
            <person name="Plunkett G. III"/>
            <person name="San Francisco M.J."/>
            <person name="Charkowski A.O."/>
            <person name="Py B."/>
            <person name="Bell K."/>
            <person name="Rauscher L."/>
            <person name="Rodriguez-Palenzuela P."/>
            <person name="Toussaint A."/>
            <person name="Holeva M.C."/>
            <person name="He S.Y."/>
            <person name="Douet V."/>
            <person name="Boccara M."/>
            <person name="Blanco C."/>
            <person name="Toth I."/>
            <person name="Anderson B.D."/>
            <person name="Biehl B.S."/>
            <person name="Mau B."/>
            <person name="Flynn S.M."/>
            <person name="Barras F."/>
            <person name="Lindeberg M."/>
            <person name="Birch P.R."/>
            <person name="Tsuyumu S."/>
            <person name="Shi X."/>
            <person name="Hibbing M."/>
            <person name="Yap M.N."/>
            <person name="Carpentier M."/>
            <person name="Dassa E."/>
            <person name="Umehara M."/>
            <person name="Kim J.F."/>
            <person name="Rusch M."/>
            <person name="Soni P."/>
            <person name="Mayhew G.F."/>
            <person name="Fouts D.E."/>
            <person name="Gill S.R."/>
            <person name="Blattner F.R."/>
            <person name="Keen N.T."/>
            <person name="Perna N.T."/>
        </authorList>
    </citation>
    <scope>NUCLEOTIDE SEQUENCE [LARGE SCALE GENOMIC DNA]</scope>
    <source>
        <strain evidence="1 2">3937</strain>
    </source>
</reference>
<dbReference type="HOGENOM" id="CLU_2698727_0_0_6"/>
<gene>
    <name evidence="1" type="ordered locus">Dda3937_03041</name>
</gene>
<protein>
    <submittedName>
        <fullName evidence="1">Uncharacterized protein</fullName>
    </submittedName>
</protein>
<evidence type="ECO:0000313" key="2">
    <source>
        <dbReference type="Proteomes" id="UP000006859"/>
    </source>
</evidence>
<dbReference type="EMBL" id="CP002038">
    <property type="protein sequence ID" value="ADM99353.1"/>
    <property type="molecule type" value="Genomic_DNA"/>
</dbReference>
<sequence>MFIPGAMHQLFPPVKDLIFCVFQALYPPVLSFIPFNQLIDFKFISLIFCGAFCDRNMSLFIPIGIGFCILLQM</sequence>
<dbReference type="AlphaFoldDB" id="E0SLE1"/>
<accession>E0SLE1</accession>
<dbReference type="STRING" id="198628.Dda3937_03041"/>
<dbReference type="Proteomes" id="UP000006859">
    <property type="component" value="Chromosome"/>
</dbReference>
<evidence type="ECO:0000313" key="1">
    <source>
        <dbReference type="EMBL" id="ADM99353.1"/>
    </source>
</evidence>